<gene>
    <name evidence="1" type="ORF">SAMN05216267_101576</name>
</gene>
<evidence type="ECO:0000313" key="2">
    <source>
        <dbReference type="Proteomes" id="UP000181951"/>
    </source>
</evidence>
<sequence length="369" mass="40947">MTDLSAPLSPDQQRLLEVMSDAFLRDNEWPTWDFVRRTLRREKINAASVLTSLPKLGAQGNIGSTYGLVQHDRVFLPDESRPNLTVAAGLHLPRFSASVSSPFLLVLGVMVEMEHNAPISSSTVTEVRISPNAVRHALPSISDTFMSWLPDLLAHEPATWGGGFRGGSADGGWSRGIRPEIADYADVRDLQAYVSQIEAWLAEAQQVYTPAPMYGQVPAQSVWASSTSDPAPAPAPQYVNESLIDELEAKNDSTSWGLGKLVGLLRELNTNFADEHPYACHALLRAVLDHVPPIFNTEGLPKITFEQVASNYAWKQTDRKYVLKLRDFKAQGDDVMHRQIRKSQDLITMEDVPPRAWLNALLREVIDAL</sequence>
<dbReference type="EMBL" id="FODD01000015">
    <property type="protein sequence ID" value="SEO01066.1"/>
    <property type="molecule type" value="Genomic_DNA"/>
</dbReference>
<dbReference type="AlphaFoldDB" id="A0A1H8L8E3"/>
<protein>
    <submittedName>
        <fullName evidence="1">Uncharacterized protein</fullName>
    </submittedName>
</protein>
<accession>A0A1H8L8E3</accession>
<reference evidence="1 2" key="1">
    <citation type="submission" date="2016-10" db="EMBL/GenBank/DDBJ databases">
        <authorList>
            <person name="de Groot N.N."/>
        </authorList>
    </citation>
    <scope>NUCLEOTIDE SEQUENCE [LARGE SCALE GENOMIC DNA]</scope>
    <source>
        <strain evidence="1 2">CGMCC 4.2026</strain>
    </source>
</reference>
<organism evidence="1 2">
    <name type="scientific">Actinacidiphila rubida</name>
    <dbReference type="NCBI Taxonomy" id="310780"/>
    <lineage>
        <taxon>Bacteria</taxon>
        <taxon>Bacillati</taxon>
        <taxon>Actinomycetota</taxon>
        <taxon>Actinomycetes</taxon>
        <taxon>Kitasatosporales</taxon>
        <taxon>Streptomycetaceae</taxon>
        <taxon>Actinacidiphila</taxon>
    </lineage>
</organism>
<evidence type="ECO:0000313" key="1">
    <source>
        <dbReference type="EMBL" id="SEO01066.1"/>
    </source>
</evidence>
<dbReference type="Proteomes" id="UP000181951">
    <property type="component" value="Unassembled WGS sequence"/>
</dbReference>
<dbReference type="STRING" id="310780.SAMN05216267_101576"/>
<proteinExistence type="predicted"/>
<dbReference type="RefSeq" id="WP_141726151.1">
    <property type="nucleotide sequence ID" value="NZ_FODD01000015.1"/>
</dbReference>
<name>A0A1H8L8E3_9ACTN</name>
<dbReference type="OrthoDB" id="4143660at2"/>
<keyword evidence="2" id="KW-1185">Reference proteome</keyword>